<evidence type="ECO:0000259" key="7">
    <source>
        <dbReference type="PROSITE" id="PS51675"/>
    </source>
</evidence>
<dbReference type="PANTHER" id="PTHR13563:SF13">
    <property type="entry name" value="TRNA METHYLTRANSFERASE 10 HOMOLOG A"/>
    <property type="match status" value="1"/>
</dbReference>
<evidence type="ECO:0000256" key="4">
    <source>
        <dbReference type="ARBA" id="ARBA00022691"/>
    </source>
</evidence>
<dbReference type="OrthoDB" id="278300at2759"/>
<name>A0A6P4ILI1_DROKI</name>
<evidence type="ECO:0000313" key="9">
    <source>
        <dbReference type="RefSeq" id="XP_017029872.1"/>
    </source>
</evidence>
<protein>
    <recommendedName>
        <fullName evidence="1">tRNA (guanine(9)-N(1))-methyltransferase</fullName>
        <ecNumber evidence="1">2.1.1.221</ecNumber>
    </recommendedName>
</protein>
<proteinExistence type="predicted"/>
<dbReference type="Proteomes" id="UP001652661">
    <property type="component" value="Chromosome X"/>
</dbReference>
<dbReference type="GeneID" id="108079871"/>
<evidence type="ECO:0000256" key="3">
    <source>
        <dbReference type="ARBA" id="ARBA00022679"/>
    </source>
</evidence>
<dbReference type="PROSITE" id="PS51675">
    <property type="entry name" value="SAM_MT_TRM10"/>
    <property type="match status" value="1"/>
</dbReference>
<dbReference type="RefSeq" id="XP_017029872.1">
    <property type="nucleotide sequence ID" value="XM_017174383.3"/>
</dbReference>
<dbReference type="FunFam" id="3.40.1280.30:FF:000001">
    <property type="entry name" value="tRNA methyltransferase 10 homolog A"/>
    <property type="match status" value="1"/>
</dbReference>
<dbReference type="GO" id="GO:0000049">
    <property type="term" value="F:tRNA binding"/>
    <property type="evidence" value="ECO:0007669"/>
    <property type="project" value="TreeGrafter"/>
</dbReference>
<feature type="compositionally biased region" description="Basic and acidic residues" evidence="6">
    <location>
        <begin position="297"/>
        <end position="349"/>
    </location>
</feature>
<feature type="compositionally biased region" description="Basic and acidic residues" evidence="6">
    <location>
        <begin position="42"/>
        <end position="60"/>
    </location>
</feature>
<evidence type="ECO:0000256" key="6">
    <source>
        <dbReference type="SAM" id="MobiDB-lite"/>
    </source>
</evidence>
<dbReference type="AlphaFoldDB" id="A0A6P4ILI1"/>
<dbReference type="InterPro" id="IPR038459">
    <property type="entry name" value="MT_TRM10-typ_sf"/>
</dbReference>
<accession>A0A6P4ILI1</accession>
<keyword evidence="8" id="KW-1185">Reference proteome</keyword>
<dbReference type="GO" id="GO:0002939">
    <property type="term" value="P:tRNA N1-guanine methylation"/>
    <property type="evidence" value="ECO:0007669"/>
    <property type="project" value="TreeGrafter"/>
</dbReference>
<dbReference type="PANTHER" id="PTHR13563">
    <property type="entry name" value="TRNA (GUANINE-9-) METHYLTRANSFERASE"/>
    <property type="match status" value="1"/>
</dbReference>
<feature type="region of interest" description="Disordered" evidence="6">
    <location>
        <begin position="1"/>
        <end position="76"/>
    </location>
</feature>
<dbReference type="GO" id="GO:0005654">
    <property type="term" value="C:nucleoplasm"/>
    <property type="evidence" value="ECO:0007669"/>
    <property type="project" value="TreeGrafter"/>
</dbReference>
<dbReference type="Gene3D" id="3.40.1280.30">
    <property type="match status" value="1"/>
</dbReference>
<evidence type="ECO:0000256" key="2">
    <source>
        <dbReference type="ARBA" id="ARBA00022603"/>
    </source>
</evidence>
<organism evidence="8 9">
    <name type="scientific">Drosophila kikkawai</name>
    <name type="common">Fruit fly</name>
    <dbReference type="NCBI Taxonomy" id="30033"/>
    <lineage>
        <taxon>Eukaryota</taxon>
        <taxon>Metazoa</taxon>
        <taxon>Ecdysozoa</taxon>
        <taxon>Arthropoda</taxon>
        <taxon>Hexapoda</taxon>
        <taxon>Insecta</taxon>
        <taxon>Pterygota</taxon>
        <taxon>Neoptera</taxon>
        <taxon>Endopterygota</taxon>
        <taxon>Diptera</taxon>
        <taxon>Brachycera</taxon>
        <taxon>Muscomorpha</taxon>
        <taxon>Ephydroidea</taxon>
        <taxon>Drosophilidae</taxon>
        <taxon>Drosophila</taxon>
        <taxon>Sophophora</taxon>
    </lineage>
</organism>
<feature type="region of interest" description="Disordered" evidence="6">
    <location>
        <begin position="274"/>
        <end position="349"/>
    </location>
</feature>
<dbReference type="InterPro" id="IPR007356">
    <property type="entry name" value="tRNA_m1G_MeTrfase_euk"/>
</dbReference>
<gene>
    <name evidence="9" type="primary">LOC108079871</name>
</gene>
<dbReference type="GO" id="GO:0052905">
    <property type="term" value="F:tRNA (guanosine(9)-N1)-methyltransferase activity"/>
    <property type="evidence" value="ECO:0007669"/>
    <property type="project" value="UniProtKB-EC"/>
</dbReference>
<dbReference type="EC" id="2.1.1.221" evidence="1"/>
<keyword evidence="2 9" id="KW-0489">Methyltransferase</keyword>
<feature type="compositionally biased region" description="Acidic residues" evidence="6">
    <location>
        <begin position="284"/>
        <end position="296"/>
    </location>
</feature>
<keyword evidence="4" id="KW-0949">S-adenosyl-L-methionine</keyword>
<comment type="catalytic activity">
    <reaction evidence="5">
        <text>guanosine(9) in tRNA + S-adenosyl-L-methionine = N(1)-methylguanosine(9) in tRNA + S-adenosyl-L-homocysteine + H(+)</text>
        <dbReference type="Rhea" id="RHEA:43156"/>
        <dbReference type="Rhea" id="RHEA-COMP:10367"/>
        <dbReference type="Rhea" id="RHEA-COMP:10368"/>
        <dbReference type="ChEBI" id="CHEBI:15378"/>
        <dbReference type="ChEBI" id="CHEBI:57856"/>
        <dbReference type="ChEBI" id="CHEBI:59789"/>
        <dbReference type="ChEBI" id="CHEBI:73542"/>
        <dbReference type="ChEBI" id="CHEBI:74269"/>
        <dbReference type="EC" id="2.1.1.221"/>
    </reaction>
</comment>
<evidence type="ECO:0000256" key="5">
    <source>
        <dbReference type="ARBA" id="ARBA00048434"/>
    </source>
</evidence>
<evidence type="ECO:0000313" key="8">
    <source>
        <dbReference type="Proteomes" id="UP001652661"/>
    </source>
</evidence>
<feature type="domain" description="SAM-dependent MTase TRM10-type" evidence="7">
    <location>
        <begin position="84"/>
        <end position="275"/>
    </location>
</feature>
<sequence length="349" mass="40223">METAVNAEVPVPASPAVLSLSNCPGTTPGQPQSKNQLKKQRKLAEYTELRKLRRERERERKKQKRREAKELGLPIRTGPSRKELKKRQVITADSALSVAIDLDYDDLMQERDIAKCVKQCLRIYTINRRSPHPGKLHFTGIRSNGHIHESFRKNDGWENWHVAYHFDRTHLQVFESQQLVYLTCESDQVLDKLQPGITYVIGGLVDHNHWKGLCHQRATEAGLTTARLPLSEHVDMKTRSVLSTYHVFELLSKVAAGQDWTKAILDTIPLRKGAKAKATNGKEAEDDQEVEEELESVEEKLEQLEKQEEQVEVKEQLEKQEEQLEKKEEEEQVDTKTHQRKDRESLTLS</sequence>
<keyword evidence="3" id="KW-0808">Transferase</keyword>
<reference evidence="9" key="1">
    <citation type="submission" date="2025-08" db="UniProtKB">
        <authorList>
            <consortium name="RefSeq"/>
        </authorList>
    </citation>
    <scope>IDENTIFICATION</scope>
    <source>
        <strain evidence="9">14028-0561.14</strain>
        <tissue evidence="9">Whole fly</tissue>
    </source>
</reference>
<feature type="compositionally biased region" description="Polar residues" evidence="6">
    <location>
        <begin position="19"/>
        <end position="35"/>
    </location>
</feature>
<evidence type="ECO:0000256" key="1">
    <source>
        <dbReference type="ARBA" id="ARBA00012797"/>
    </source>
</evidence>
<dbReference type="InterPro" id="IPR028564">
    <property type="entry name" value="MT_TRM10-typ"/>
</dbReference>